<gene>
    <name evidence="1" type="ORF">A2226_01720</name>
</gene>
<protein>
    <recommendedName>
        <fullName evidence="3">DUF721 domain-containing protein</fullName>
    </recommendedName>
</protein>
<dbReference type="Proteomes" id="UP000178936">
    <property type="component" value="Unassembled WGS sequence"/>
</dbReference>
<evidence type="ECO:0000313" key="2">
    <source>
        <dbReference type="Proteomes" id="UP000178936"/>
    </source>
</evidence>
<dbReference type="Pfam" id="PF05258">
    <property type="entry name" value="DciA"/>
    <property type="match status" value="1"/>
</dbReference>
<dbReference type="AlphaFoldDB" id="A0A1G2Q395"/>
<evidence type="ECO:0008006" key="3">
    <source>
        <dbReference type="Google" id="ProtNLM"/>
    </source>
</evidence>
<reference evidence="1 2" key="1">
    <citation type="journal article" date="2016" name="Nat. Commun.">
        <title>Thousands of microbial genomes shed light on interconnected biogeochemical processes in an aquifer system.</title>
        <authorList>
            <person name="Anantharaman K."/>
            <person name="Brown C.T."/>
            <person name="Hug L.A."/>
            <person name="Sharon I."/>
            <person name="Castelle C.J."/>
            <person name="Probst A.J."/>
            <person name="Thomas B.C."/>
            <person name="Singh A."/>
            <person name="Wilkins M.J."/>
            <person name="Karaoz U."/>
            <person name="Brodie E.L."/>
            <person name="Williams K.H."/>
            <person name="Hubbard S.S."/>
            <person name="Banfield J.F."/>
        </authorList>
    </citation>
    <scope>NUCLEOTIDE SEQUENCE [LARGE SCALE GENOMIC DNA]</scope>
</reference>
<dbReference type="EMBL" id="MHTB01000046">
    <property type="protein sequence ID" value="OHA54509.1"/>
    <property type="molecule type" value="Genomic_DNA"/>
</dbReference>
<comment type="caution">
    <text evidence="1">The sequence shown here is derived from an EMBL/GenBank/DDBJ whole genome shotgun (WGS) entry which is preliminary data.</text>
</comment>
<organism evidence="1 2">
    <name type="scientific">Candidatus Veblenbacteria bacterium RIFOXYA2_FULL_43_9</name>
    <dbReference type="NCBI Taxonomy" id="1802425"/>
    <lineage>
        <taxon>Bacteria</taxon>
        <taxon>Candidatus Vebleniibacteriota</taxon>
    </lineage>
</organism>
<proteinExistence type="predicted"/>
<name>A0A1G2Q395_9BACT</name>
<sequence>MFQDIKSILRRSLRQKGIDQAVVAAQVVEAFRTVVGELLGPRVAASLRQVALKGDTLQVSAGSSVLAGELSMRQTAILQALAERFPGSYFRLKIFG</sequence>
<accession>A0A1G2Q395</accession>
<dbReference type="InterPro" id="IPR007922">
    <property type="entry name" value="DciA-like"/>
</dbReference>
<evidence type="ECO:0000313" key="1">
    <source>
        <dbReference type="EMBL" id="OHA54509.1"/>
    </source>
</evidence>